<dbReference type="InterPro" id="IPR034083">
    <property type="entry name" value="R3H_DEXH_helicase"/>
</dbReference>
<evidence type="ECO:0000313" key="7">
    <source>
        <dbReference type="Proteomes" id="UP000694428"/>
    </source>
</evidence>
<dbReference type="SUPFAM" id="SSF52540">
    <property type="entry name" value="P-loop containing nucleoside triphosphate hydrolases"/>
    <property type="match status" value="1"/>
</dbReference>
<dbReference type="GO" id="GO:0003723">
    <property type="term" value="F:RNA binding"/>
    <property type="evidence" value="ECO:0007669"/>
    <property type="project" value="TreeGrafter"/>
</dbReference>
<reference evidence="6" key="1">
    <citation type="submission" date="2025-08" db="UniProtKB">
        <authorList>
            <consortium name="Ensembl"/>
        </authorList>
    </citation>
    <scope>IDENTIFICATION</scope>
</reference>
<feature type="region of interest" description="Disordered" evidence="2">
    <location>
        <begin position="1"/>
        <end position="41"/>
    </location>
</feature>
<accession>A0A8C9FZR8</accession>
<feature type="compositionally biased region" description="Polar residues" evidence="2">
    <location>
        <begin position="1"/>
        <end position="11"/>
    </location>
</feature>
<dbReference type="Pfam" id="PF00271">
    <property type="entry name" value="Helicase_C"/>
    <property type="match status" value="1"/>
</dbReference>
<dbReference type="PROSITE" id="PS51061">
    <property type="entry name" value="R3H"/>
    <property type="match status" value="1"/>
</dbReference>
<dbReference type="SMART" id="SM00487">
    <property type="entry name" value="DEXDc"/>
    <property type="match status" value="1"/>
</dbReference>
<feature type="domain" description="Helicase ATP-binding" evidence="4">
    <location>
        <begin position="212"/>
        <end position="324"/>
    </location>
</feature>
<feature type="compositionally biased region" description="Low complexity" evidence="2">
    <location>
        <begin position="16"/>
        <end position="38"/>
    </location>
</feature>
<dbReference type="Pfam" id="PF01424">
    <property type="entry name" value="R3H"/>
    <property type="match status" value="1"/>
</dbReference>
<dbReference type="CDD" id="cd18791">
    <property type="entry name" value="SF2_C_RHA"/>
    <property type="match status" value="1"/>
</dbReference>
<protein>
    <recommendedName>
        <fullName evidence="8">RNA helicase</fullName>
    </recommendedName>
</protein>
<feature type="domain" description="Helicase C-terminal" evidence="5">
    <location>
        <begin position="554"/>
        <end position="685"/>
    </location>
</feature>
<dbReference type="Ensembl" id="ENSPSTT00000021205.1">
    <property type="protein sequence ID" value="ENSPSTP00000020223.1"/>
    <property type="gene ID" value="ENSPSTG00000014649.1"/>
</dbReference>
<dbReference type="InterPro" id="IPR014001">
    <property type="entry name" value="Helicase_ATP-bd"/>
</dbReference>
<evidence type="ECO:0000259" key="4">
    <source>
        <dbReference type="PROSITE" id="PS51192"/>
    </source>
</evidence>
<dbReference type="FunFam" id="3.30.1370.50:FF:000005">
    <property type="entry name" value="probable ATP-dependent RNA helicase YTHDC2"/>
    <property type="match status" value="1"/>
</dbReference>
<reference evidence="6" key="2">
    <citation type="submission" date="2025-09" db="UniProtKB">
        <authorList>
            <consortium name="Ensembl"/>
        </authorList>
    </citation>
    <scope>IDENTIFICATION</scope>
</reference>
<dbReference type="PROSITE" id="PS51192">
    <property type="entry name" value="HELICASE_ATP_BIND_1"/>
    <property type="match status" value="1"/>
</dbReference>
<dbReference type="SUPFAM" id="SSF82708">
    <property type="entry name" value="R3H domain"/>
    <property type="match status" value="1"/>
</dbReference>
<evidence type="ECO:0008006" key="8">
    <source>
        <dbReference type="Google" id="ProtNLM"/>
    </source>
</evidence>
<dbReference type="SMR" id="A0A8C9FZR8"/>
<dbReference type="GO" id="GO:0016787">
    <property type="term" value="F:hydrolase activity"/>
    <property type="evidence" value="ECO:0007669"/>
    <property type="project" value="UniProtKB-KW"/>
</dbReference>
<dbReference type="Gene3D" id="3.40.50.300">
    <property type="entry name" value="P-loop containing nucleotide triphosphate hydrolases"/>
    <property type="match status" value="2"/>
</dbReference>
<evidence type="ECO:0000259" key="3">
    <source>
        <dbReference type="PROSITE" id="PS51061"/>
    </source>
</evidence>
<dbReference type="InterPro" id="IPR001374">
    <property type="entry name" value="R3H_dom"/>
</dbReference>
<dbReference type="FunFam" id="3.40.50.300:FF:000811">
    <property type="entry name" value="probable ATP-dependent RNA helicase YTHDC2"/>
    <property type="match status" value="1"/>
</dbReference>
<dbReference type="Gene3D" id="3.30.1370.50">
    <property type="entry name" value="R3H-like domain"/>
    <property type="match status" value="1"/>
</dbReference>
<dbReference type="SMART" id="SM00393">
    <property type="entry name" value="R3H"/>
    <property type="match status" value="1"/>
</dbReference>
<proteinExistence type="predicted"/>
<dbReference type="PROSITE" id="PS51194">
    <property type="entry name" value="HELICASE_CTER"/>
    <property type="match status" value="1"/>
</dbReference>
<name>A0A8C9FZR8_PAVCR</name>
<dbReference type="CDD" id="cd06007">
    <property type="entry name" value="R3H_DEXH_helicase"/>
    <property type="match status" value="1"/>
</dbReference>
<dbReference type="PANTHER" id="PTHR18934">
    <property type="entry name" value="ATP-DEPENDENT RNA HELICASE"/>
    <property type="match status" value="1"/>
</dbReference>
<feature type="domain" description="R3H" evidence="3">
    <location>
        <begin position="52"/>
        <end position="115"/>
    </location>
</feature>
<dbReference type="SMART" id="SM00490">
    <property type="entry name" value="HELICc"/>
    <property type="match status" value="1"/>
</dbReference>
<evidence type="ECO:0000256" key="1">
    <source>
        <dbReference type="ARBA" id="ARBA00022801"/>
    </source>
</evidence>
<dbReference type="InterPro" id="IPR027417">
    <property type="entry name" value="P-loop_NTPase"/>
</dbReference>
<keyword evidence="1" id="KW-0378">Hydrolase</keyword>
<evidence type="ECO:0000313" key="6">
    <source>
        <dbReference type="Ensembl" id="ENSPSTP00000020223.1"/>
    </source>
</evidence>
<sequence length="685" mass="76797">MFSPSSASPQQHDGAAGDASASACSAASPSTASSSASSRGRGKALADARVSEELEIALNLALERFWYSDDQEMAFPSSFTSTERAFVHRLCQSLGLISKSKGKGSNRYLTVRKKNGSEVAHAEMTCCLTPRTKQAVHSLIHRFPLTNKERIELLPKKQRGNAFAVETENKEVGKTSGRLSSGIPQVPLKRGESEYDSFRQSLPVFEKKEEIVKIIKENKVVLIIGETGSGKTTQIPQFLLDDCYENGIPCRIFCTQPRRLAVIAVAERVAAERREKVGQTVGYQIRLESRVSPRTLLTFCTNGILLRTLMAGDSALSTVTHVIVVRILSNFMTCSLLQDALLFRLLLPISSTDIKCTLFQGRPFEVKEMFLEDILRSTGYTNKEMIKYKKEKQREEKQQSALTEWCAAQENSSNPESRRRKSVASVSEEYNLLDSSGDTVFNHLVSFFFVGRNVLDLCILSDWTRRNITSIIKKMEKKDLLLCNSFRMAIDWAKHFGQTEVVDLLESYSASMEFGNLDESSLVQASGNDLGAEDRELLKAYHHSFDDEKVDLDLIMHLLYNICNSSDGGAILIFLPGYDEIVSLRDRIIFDDKRFVDNTHRYQVFMLHSNMQTLDQKNVLRTPPSGIRKIILSTNIAETSITVNDVVFVIDSGKMKEKSFDALSCVTMLKTVWISKASAIQRRGR</sequence>
<dbReference type="Proteomes" id="UP000694428">
    <property type="component" value="Unplaced"/>
</dbReference>
<keyword evidence="7" id="KW-1185">Reference proteome</keyword>
<dbReference type="GO" id="GO:0004386">
    <property type="term" value="F:helicase activity"/>
    <property type="evidence" value="ECO:0007669"/>
    <property type="project" value="TreeGrafter"/>
</dbReference>
<organism evidence="6 7">
    <name type="scientific">Pavo cristatus</name>
    <name type="common">Indian peafowl</name>
    <name type="synonym">Blue peafowl</name>
    <dbReference type="NCBI Taxonomy" id="9049"/>
    <lineage>
        <taxon>Eukaryota</taxon>
        <taxon>Metazoa</taxon>
        <taxon>Chordata</taxon>
        <taxon>Craniata</taxon>
        <taxon>Vertebrata</taxon>
        <taxon>Euteleostomi</taxon>
        <taxon>Archelosauria</taxon>
        <taxon>Archosauria</taxon>
        <taxon>Dinosauria</taxon>
        <taxon>Saurischia</taxon>
        <taxon>Theropoda</taxon>
        <taxon>Coelurosauria</taxon>
        <taxon>Aves</taxon>
        <taxon>Neognathae</taxon>
        <taxon>Galloanserae</taxon>
        <taxon>Galliformes</taxon>
        <taxon>Phasianidae</taxon>
        <taxon>Phasianinae</taxon>
        <taxon>Pavo</taxon>
    </lineage>
</organism>
<dbReference type="InterPro" id="IPR036867">
    <property type="entry name" value="R3H_dom_sf"/>
</dbReference>
<evidence type="ECO:0000259" key="5">
    <source>
        <dbReference type="PROSITE" id="PS51194"/>
    </source>
</evidence>
<dbReference type="InterPro" id="IPR001650">
    <property type="entry name" value="Helicase_C-like"/>
</dbReference>
<evidence type="ECO:0000256" key="2">
    <source>
        <dbReference type="SAM" id="MobiDB-lite"/>
    </source>
</evidence>
<dbReference type="AlphaFoldDB" id="A0A8C9FZR8"/>
<dbReference type="PANTHER" id="PTHR18934:SF213">
    <property type="entry name" value="3'-5' RNA HELICASE YTHDC2"/>
    <property type="match status" value="1"/>
</dbReference>